<evidence type="ECO:0000313" key="2">
    <source>
        <dbReference type="EMBL" id="CRK21897.1"/>
    </source>
</evidence>
<dbReference type="AlphaFoldDB" id="A0A0G4LIN7"/>
<feature type="region of interest" description="Disordered" evidence="1">
    <location>
        <begin position="262"/>
        <end position="293"/>
    </location>
</feature>
<reference evidence="2 3" key="1">
    <citation type="submission" date="2015-05" db="EMBL/GenBank/DDBJ databases">
        <authorList>
            <person name="Wang D.B."/>
            <person name="Wang M."/>
        </authorList>
    </citation>
    <scope>NUCLEOTIDE SEQUENCE [LARGE SCALE GENOMIC DNA]</scope>
    <source>
        <strain evidence="2">VL1</strain>
    </source>
</reference>
<dbReference type="Proteomes" id="UP000044602">
    <property type="component" value="Unassembled WGS sequence"/>
</dbReference>
<accession>A0A0G4LIN7</accession>
<name>A0A0G4LIN7_VERLO</name>
<evidence type="ECO:0000313" key="3">
    <source>
        <dbReference type="Proteomes" id="UP000044602"/>
    </source>
</evidence>
<proteinExistence type="predicted"/>
<keyword evidence="3" id="KW-1185">Reference proteome</keyword>
<gene>
    <name evidence="2" type="ORF">BN1708_003486</name>
</gene>
<sequence>MSGANLVRLPAIRARGEAELIKNLNDLLATLGGDLRVLGHKLENTDLGILALVVLDVTCTENILGREALKLAVGNATHESGLAGTVATAKTVAVTLEETKVGVGKQKHATIGKRKVGVDDLSLAVILPFRDTKFASVLLDVVLLHSVGNGGAGFGEGLEVGRDARGYTVNVASTILLNLGIDDLVDIGGGDALDNILVALHGLLDDVESPLGKLTNLRERGTVVDALDTRLELGQEGAGLDRVVDELGQVLHDNNGLSENLLRGGGGVEGSLEKGRQEGQNGGGDDGNKGSLRKGVDRLAEGVDGGVLHGVDEERNSGGNVVVRQEVGERVHRLNSLLADLSLEVVHASLDNGNEASELGAEGVAQDIAFGSLLLGRANDQLGLVGHLLEELVGADGALPLAGRLAQVRGEGREKADDESLGAQVGKQSIEAILRRVPHDSALVSESVEGNVDNAAIPEEENGLAGRLLGREALKECTQEVLGALATKAALLVGSSLLDLSEDAVPVSYEKVLVAVYGRPYRNWRNTLKFSAVAM</sequence>
<protein>
    <submittedName>
        <fullName evidence="2">Uncharacterized protein</fullName>
    </submittedName>
</protein>
<organism evidence="2 3">
    <name type="scientific">Verticillium longisporum</name>
    <name type="common">Verticillium dahliae var. longisporum</name>
    <dbReference type="NCBI Taxonomy" id="100787"/>
    <lineage>
        <taxon>Eukaryota</taxon>
        <taxon>Fungi</taxon>
        <taxon>Dikarya</taxon>
        <taxon>Ascomycota</taxon>
        <taxon>Pezizomycotina</taxon>
        <taxon>Sordariomycetes</taxon>
        <taxon>Hypocreomycetidae</taxon>
        <taxon>Glomerellales</taxon>
        <taxon>Plectosphaerellaceae</taxon>
        <taxon>Verticillium</taxon>
    </lineage>
</organism>
<evidence type="ECO:0000256" key="1">
    <source>
        <dbReference type="SAM" id="MobiDB-lite"/>
    </source>
</evidence>
<dbReference type="EMBL" id="CVQH01013335">
    <property type="protein sequence ID" value="CRK21897.1"/>
    <property type="molecule type" value="Genomic_DNA"/>
</dbReference>